<dbReference type="PANTHER" id="PTHR33112:SF10">
    <property type="entry name" value="TOL"/>
    <property type="match status" value="1"/>
</dbReference>
<dbReference type="Pfam" id="PF06985">
    <property type="entry name" value="HET"/>
    <property type="match status" value="1"/>
</dbReference>
<dbReference type="RefSeq" id="XP_060289050.1">
    <property type="nucleotide sequence ID" value="XM_060426552.1"/>
</dbReference>
<evidence type="ECO:0000313" key="3">
    <source>
        <dbReference type="Proteomes" id="UP001244011"/>
    </source>
</evidence>
<comment type="caution">
    <text evidence="2">The sequence shown here is derived from an EMBL/GenBank/DDBJ whole genome shotgun (WGS) entry which is preliminary data.</text>
</comment>
<accession>A0AAJ0CCP2</accession>
<dbReference type="Proteomes" id="UP001244011">
    <property type="component" value="Unassembled WGS sequence"/>
</dbReference>
<evidence type="ECO:0000313" key="2">
    <source>
        <dbReference type="EMBL" id="KAK1772837.1"/>
    </source>
</evidence>
<feature type="domain" description="Heterokaryon incompatibility" evidence="1">
    <location>
        <begin position="205"/>
        <end position="359"/>
    </location>
</feature>
<dbReference type="EMBL" id="MU838997">
    <property type="protein sequence ID" value="KAK1772837.1"/>
    <property type="molecule type" value="Genomic_DNA"/>
</dbReference>
<sequence>MALCDRCQRINVLEIILQSVPPDPSRLADGWTHSDTYASLRSSAVTCSLCSIFLGNDPMNQKVEIDDDDCVKLLPFTRERWPRDESSARHGVPLAGLEVKIGPKGKNAISSVKHVPIWTENDSPEEIRQFMMSRPCGPVGDETIIKRWLRACLRDHPGCRIPTPGVEGTVDEEAVKLPSLVIDIGSAAPFSDPFLVETQGRKGRYAALSHCWGSGKATRTLKGNLRDHMTRIPMGELCANFQHAVEISRKLGFQYLWIDSLCIIQDDGAHWESESAKMAEVYSHASLVLSAANSSSADEGFLKSRRPLKSVTLPFRFLDGTALGHFTIAEQTSDEIYRDDFRNDVEGGPLAKRGWTLQERLLARRNIFFGRDEFHWECRSARWSESTDMRPIRYVDVSAGLAYFRGLPLFGGHDKQGRSQLLNDWYMLVLEFTKRSLTKKDIDMLPALSGMAKVVESAFRAETHTVYCAGLWSHDLPRAVLWKSFGSESGNNTALPGPSWSWISQDARIFPAREEADAVIDISNISWDVALAGTDPHGRVAQGTVTFQGYIKEVPSIKLIHTEDSKRSRSTPYPLSNALVYDHMSQQIGAVVLDDPSDGRVFSQKLYAVPIRHLMSTFQSVREIQALLLREADEGAYRRIGVVDMMGSNANDDHCKDAPFAQPLQVFFYDARKEMIRLV</sequence>
<dbReference type="AlphaFoldDB" id="A0AAJ0CCP2"/>
<dbReference type="InterPro" id="IPR010730">
    <property type="entry name" value="HET"/>
</dbReference>
<organism evidence="2 3">
    <name type="scientific">Phialemonium atrogriseum</name>
    <dbReference type="NCBI Taxonomy" id="1093897"/>
    <lineage>
        <taxon>Eukaryota</taxon>
        <taxon>Fungi</taxon>
        <taxon>Dikarya</taxon>
        <taxon>Ascomycota</taxon>
        <taxon>Pezizomycotina</taxon>
        <taxon>Sordariomycetes</taxon>
        <taxon>Sordariomycetidae</taxon>
        <taxon>Cephalothecales</taxon>
        <taxon>Cephalothecaceae</taxon>
        <taxon>Phialemonium</taxon>
    </lineage>
</organism>
<gene>
    <name evidence="2" type="ORF">QBC33DRAFT_522622</name>
</gene>
<proteinExistence type="predicted"/>
<dbReference type="PANTHER" id="PTHR33112">
    <property type="entry name" value="DOMAIN PROTEIN, PUTATIVE-RELATED"/>
    <property type="match status" value="1"/>
</dbReference>
<name>A0AAJ0CCP2_9PEZI</name>
<protein>
    <submittedName>
        <fullName evidence="2">Heterokaryon incompatibility protein-domain-containing protein</fullName>
    </submittedName>
</protein>
<keyword evidence="3" id="KW-1185">Reference proteome</keyword>
<evidence type="ECO:0000259" key="1">
    <source>
        <dbReference type="Pfam" id="PF06985"/>
    </source>
</evidence>
<reference evidence="2" key="1">
    <citation type="submission" date="2023-06" db="EMBL/GenBank/DDBJ databases">
        <title>Genome-scale phylogeny and comparative genomics of the fungal order Sordariales.</title>
        <authorList>
            <consortium name="Lawrence Berkeley National Laboratory"/>
            <person name="Hensen N."/>
            <person name="Bonometti L."/>
            <person name="Westerberg I."/>
            <person name="Brannstrom I.O."/>
            <person name="Guillou S."/>
            <person name="Cros-Aarteil S."/>
            <person name="Calhoun S."/>
            <person name="Haridas S."/>
            <person name="Kuo A."/>
            <person name="Mondo S."/>
            <person name="Pangilinan J."/>
            <person name="Riley R."/>
            <person name="Labutti K."/>
            <person name="Andreopoulos B."/>
            <person name="Lipzen A."/>
            <person name="Chen C."/>
            <person name="Yanf M."/>
            <person name="Daum C."/>
            <person name="Ng V."/>
            <person name="Clum A."/>
            <person name="Steindorff A."/>
            <person name="Ohm R."/>
            <person name="Martin F."/>
            <person name="Silar P."/>
            <person name="Natvig D."/>
            <person name="Lalanne C."/>
            <person name="Gautier V."/>
            <person name="Ament-Velasquez S.L."/>
            <person name="Kruys A."/>
            <person name="Hutchinson M.I."/>
            <person name="Powell A.J."/>
            <person name="Barry K."/>
            <person name="Miller A.N."/>
            <person name="Grigoriev I.V."/>
            <person name="Debuchy R."/>
            <person name="Gladieux P."/>
            <person name="Thoren M.H."/>
            <person name="Johannesson H."/>
        </authorList>
    </citation>
    <scope>NUCLEOTIDE SEQUENCE</scope>
    <source>
        <strain evidence="2">8032-3</strain>
    </source>
</reference>
<dbReference type="GeneID" id="85309739"/>